<dbReference type="Gene3D" id="3.40.190.10">
    <property type="entry name" value="Periplasmic binding protein-like II"/>
    <property type="match status" value="2"/>
</dbReference>
<evidence type="ECO:0000313" key="6">
    <source>
        <dbReference type="Proteomes" id="UP000324760"/>
    </source>
</evidence>
<dbReference type="PANTHER" id="PTHR35936:SF38">
    <property type="entry name" value="GLUTAMINE-BINDING PERIPLASMIC PROTEIN"/>
    <property type="match status" value="1"/>
</dbReference>
<feature type="chain" id="PRO_5024891306" evidence="3">
    <location>
        <begin position="20"/>
        <end position="271"/>
    </location>
</feature>
<sequence>MGKRVAALLLACVMSTCLANDTQKIVMGYRTTEKPPSIEQAPSNAGYFKDIYSEAARRSALELEIVRMPKKRILEGLKSGEIDFYPSFVFTTRRSTYAYWFDSGRSQKNVAISLSTLRDLKSSDDLKGLTQLVSIGSPDYLAGFDKSQLLENKMTEVSIERALSLLKSGRADFYIYQEDALRYHLKSNKLSGYKIHSQLLNESIPDYIGFSKMSALFNATPNPDYDSGRPLAPDNLPEIPHPNAHVHRFNDALKAMSADGTTQRIYQTYFE</sequence>
<dbReference type="OrthoDB" id="8581897at2"/>
<dbReference type="RefSeq" id="WP_138987244.1">
    <property type="nucleotide sequence ID" value="NZ_CP043869.1"/>
</dbReference>
<protein>
    <submittedName>
        <fullName evidence="5">Amino acid ABC transporter substrate-binding protein</fullName>
    </submittedName>
</protein>
<reference evidence="5 6" key="1">
    <citation type="journal article" date="2019" name="Biochem. Eng. J.">
        <title>Metabolic engineering of the marine bacteria Neptunomonas concharum for the production of acetoin and meso-2,3-butanediol from acetate.</title>
        <authorList>
            <person name="Li W."/>
            <person name="Pu N."/>
            <person name="Liu C.-X."/>
            <person name="Yuan Q.-P."/>
            <person name="Li Z.-J."/>
        </authorList>
    </citation>
    <scope>NUCLEOTIDE SEQUENCE [LARGE SCALE GENOMIC DNA]</scope>
    <source>
        <strain evidence="5 6">JCM17730</strain>
    </source>
</reference>
<dbReference type="SUPFAM" id="SSF53850">
    <property type="entry name" value="Periplasmic binding protein-like II"/>
    <property type="match status" value="1"/>
</dbReference>
<evidence type="ECO:0000256" key="2">
    <source>
        <dbReference type="ARBA" id="ARBA00022729"/>
    </source>
</evidence>
<evidence type="ECO:0000313" key="5">
    <source>
        <dbReference type="EMBL" id="QEQ96633.1"/>
    </source>
</evidence>
<evidence type="ECO:0000259" key="4">
    <source>
        <dbReference type="SMART" id="SM00062"/>
    </source>
</evidence>
<keyword evidence="6" id="KW-1185">Reference proteome</keyword>
<feature type="domain" description="Solute-binding protein family 3/N-terminal" evidence="4">
    <location>
        <begin position="24"/>
        <end position="271"/>
    </location>
</feature>
<dbReference type="KEGG" id="ncu:F0U83_07860"/>
<proteinExistence type="inferred from homology"/>
<comment type="similarity">
    <text evidence="1">Belongs to the bacterial solute-binding protein 3 family.</text>
</comment>
<gene>
    <name evidence="5" type="ORF">F0U83_07860</name>
</gene>
<dbReference type="AlphaFoldDB" id="A0A5P1RAK2"/>
<dbReference type="SMART" id="SM00062">
    <property type="entry name" value="PBPb"/>
    <property type="match status" value="1"/>
</dbReference>
<dbReference type="InterPro" id="IPR001638">
    <property type="entry name" value="Solute-binding_3/MltF_N"/>
</dbReference>
<evidence type="ECO:0000256" key="1">
    <source>
        <dbReference type="ARBA" id="ARBA00010333"/>
    </source>
</evidence>
<accession>A0A5P1RAK2</accession>
<organism evidence="5 6">
    <name type="scientific">Neptunomonas concharum</name>
    <dbReference type="NCBI Taxonomy" id="1031538"/>
    <lineage>
        <taxon>Bacteria</taxon>
        <taxon>Pseudomonadati</taxon>
        <taxon>Pseudomonadota</taxon>
        <taxon>Gammaproteobacteria</taxon>
        <taxon>Oceanospirillales</taxon>
        <taxon>Oceanospirillaceae</taxon>
        <taxon>Neptunomonas</taxon>
    </lineage>
</organism>
<dbReference type="Proteomes" id="UP000324760">
    <property type="component" value="Chromosome"/>
</dbReference>
<dbReference type="EMBL" id="CP043869">
    <property type="protein sequence ID" value="QEQ96633.1"/>
    <property type="molecule type" value="Genomic_DNA"/>
</dbReference>
<feature type="signal peptide" evidence="3">
    <location>
        <begin position="1"/>
        <end position="19"/>
    </location>
</feature>
<keyword evidence="2 3" id="KW-0732">Signal</keyword>
<evidence type="ECO:0000256" key="3">
    <source>
        <dbReference type="SAM" id="SignalP"/>
    </source>
</evidence>
<dbReference type="PANTHER" id="PTHR35936">
    <property type="entry name" value="MEMBRANE-BOUND LYTIC MUREIN TRANSGLYCOSYLASE F"/>
    <property type="match status" value="1"/>
</dbReference>
<name>A0A5P1RAK2_9GAMM</name>